<dbReference type="AlphaFoldDB" id="A0AAE1A552"/>
<evidence type="ECO:0000313" key="1">
    <source>
        <dbReference type="EMBL" id="KAK3781162.1"/>
    </source>
</evidence>
<comment type="caution">
    <text evidence="1">The sequence shown here is derived from an EMBL/GenBank/DDBJ whole genome shotgun (WGS) entry which is preliminary data.</text>
</comment>
<gene>
    <name evidence="1" type="ORF">RRG08_020103</name>
</gene>
<accession>A0AAE1A552</accession>
<sequence>MSSFSTSSQTMCGVRVSNRVTLKLEQDRTSRLGLDSCLPDLSFINMEQKDARLWQLDDMFYTVVLPRYVITEGESSIQTEQPEIRRDIQREASHSLLLQRSIEICFPGVSLGVIRVDTREAASARHGRCSAQLSGVLLYGIEMTKIEAPETSPVALILPIARQDWSPSINQRF</sequence>
<reference evidence="1" key="1">
    <citation type="journal article" date="2023" name="G3 (Bethesda)">
        <title>A reference genome for the long-term kleptoplast-retaining sea slug Elysia crispata morphotype clarki.</title>
        <authorList>
            <person name="Eastman K.E."/>
            <person name="Pendleton A.L."/>
            <person name="Shaikh M.A."/>
            <person name="Suttiyut T."/>
            <person name="Ogas R."/>
            <person name="Tomko P."/>
            <person name="Gavelis G."/>
            <person name="Widhalm J.R."/>
            <person name="Wisecaver J.H."/>
        </authorList>
    </citation>
    <scope>NUCLEOTIDE SEQUENCE</scope>
    <source>
        <strain evidence="1">ECLA1</strain>
    </source>
</reference>
<keyword evidence="2" id="KW-1185">Reference proteome</keyword>
<dbReference type="Proteomes" id="UP001283361">
    <property type="component" value="Unassembled WGS sequence"/>
</dbReference>
<protein>
    <submittedName>
        <fullName evidence="1">Uncharacterized protein</fullName>
    </submittedName>
</protein>
<dbReference type="EMBL" id="JAWDGP010002657">
    <property type="protein sequence ID" value="KAK3781162.1"/>
    <property type="molecule type" value="Genomic_DNA"/>
</dbReference>
<proteinExistence type="predicted"/>
<evidence type="ECO:0000313" key="2">
    <source>
        <dbReference type="Proteomes" id="UP001283361"/>
    </source>
</evidence>
<name>A0AAE1A552_9GAST</name>
<organism evidence="1 2">
    <name type="scientific">Elysia crispata</name>
    <name type="common">lettuce slug</name>
    <dbReference type="NCBI Taxonomy" id="231223"/>
    <lineage>
        <taxon>Eukaryota</taxon>
        <taxon>Metazoa</taxon>
        <taxon>Spiralia</taxon>
        <taxon>Lophotrochozoa</taxon>
        <taxon>Mollusca</taxon>
        <taxon>Gastropoda</taxon>
        <taxon>Heterobranchia</taxon>
        <taxon>Euthyneura</taxon>
        <taxon>Panpulmonata</taxon>
        <taxon>Sacoglossa</taxon>
        <taxon>Placobranchoidea</taxon>
        <taxon>Plakobranchidae</taxon>
        <taxon>Elysia</taxon>
    </lineage>
</organism>